<feature type="domain" description="4-oxalocrotonate tautomerase-like" evidence="4">
    <location>
        <begin position="53"/>
        <end position="102"/>
    </location>
</feature>
<dbReference type="InterPro" id="IPR006311">
    <property type="entry name" value="TAT_signal"/>
</dbReference>
<proteinExistence type="inferred from homology"/>
<dbReference type="Gene3D" id="3.30.429.10">
    <property type="entry name" value="Macrophage Migration Inhibitory Factor"/>
    <property type="match status" value="1"/>
</dbReference>
<gene>
    <name evidence="5" type="primary">pptA</name>
    <name evidence="5" type="ORF">BerOc1_02061</name>
</gene>
<dbReference type="PANTHER" id="PTHR35530">
    <property type="entry name" value="TAUTOMERASE-RELATED"/>
    <property type="match status" value="1"/>
</dbReference>
<keyword evidence="3 5" id="KW-0413">Isomerase</keyword>
<keyword evidence="2" id="KW-0479">Metal-binding</keyword>
<dbReference type="SUPFAM" id="SSF55331">
    <property type="entry name" value="Tautomerase/MIF"/>
    <property type="match status" value="1"/>
</dbReference>
<evidence type="ECO:0000313" key="5">
    <source>
        <dbReference type="EMBL" id="OIQ50131.1"/>
    </source>
</evidence>
<keyword evidence="2" id="KW-0408">Iron</keyword>
<dbReference type="PANTHER" id="PTHR35530:SF1">
    <property type="entry name" value="2-HYDROXYMUCONATE TAUTOMERASE"/>
    <property type="match status" value="1"/>
</dbReference>
<dbReference type="InterPro" id="IPR014347">
    <property type="entry name" value="Tautomerase/MIF_sf"/>
</dbReference>
<dbReference type="GO" id="GO:0016853">
    <property type="term" value="F:isomerase activity"/>
    <property type="evidence" value="ECO:0007669"/>
    <property type="project" value="UniProtKB-KW"/>
</dbReference>
<dbReference type="AlphaFoldDB" id="A0A1J5N3E3"/>
<reference evidence="5 6" key="1">
    <citation type="submission" date="2015-09" db="EMBL/GenBank/DDBJ databases">
        <title>Genome of Desulfovibrio dechloracetivorans BerOc1, a mercury methylating strain isolated from highly hydrocarbons and metals contaminated coastal sediments.</title>
        <authorList>
            <person name="Goni Urriza M."/>
            <person name="Gassie C."/>
            <person name="Bouchez O."/>
            <person name="Klopp C."/>
            <person name="Ranchou-Peyruse A."/>
            <person name="Remy G."/>
        </authorList>
    </citation>
    <scope>NUCLEOTIDE SEQUENCE [LARGE SCALE GENOMIC DNA]</scope>
    <source>
        <strain evidence="5 6">BerOc1</strain>
    </source>
</reference>
<dbReference type="EMBL" id="LKAQ01000004">
    <property type="protein sequence ID" value="OIQ50131.1"/>
    <property type="molecule type" value="Genomic_DNA"/>
</dbReference>
<dbReference type="Proteomes" id="UP000181901">
    <property type="component" value="Unassembled WGS sequence"/>
</dbReference>
<dbReference type="GO" id="GO:0051536">
    <property type="term" value="F:iron-sulfur cluster binding"/>
    <property type="evidence" value="ECO:0007669"/>
    <property type="project" value="UniProtKB-KW"/>
</dbReference>
<sequence length="126" mass="13769">MSNKGFSRREFMVKGTIGLGLAVTFELSGLGGAVNARAVKALAAEAAKERIMPHVSVMLWPGRSEEDKKRLAEAITEDVVRITGASPASVSVSIEDVPSDEWKERVYDPEVRDKADLLYKKPGYSM</sequence>
<protein>
    <submittedName>
        <fullName evidence="5">Tautomerase PptA</fullName>
        <ecNumber evidence="5">5.3.2.-</ecNumber>
    </submittedName>
</protein>
<dbReference type="InterPro" id="IPR004370">
    <property type="entry name" value="4-OT-like_dom"/>
</dbReference>
<evidence type="ECO:0000313" key="6">
    <source>
        <dbReference type="Proteomes" id="UP000181901"/>
    </source>
</evidence>
<name>A0A1J5N3E3_9BACT</name>
<evidence type="ECO:0000256" key="3">
    <source>
        <dbReference type="ARBA" id="ARBA00023235"/>
    </source>
</evidence>
<keyword evidence="2" id="KW-0411">Iron-sulfur</keyword>
<comment type="caution">
    <text evidence="5">The sequence shown here is derived from an EMBL/GenBank/DDBJ whole genome shotgun (WGS) entry which is preliminary data.</text>
</comment>
<accession>A0A1J5N3E3</accession>
<dbReference type="Pfam" id="PF01361">
    <property type="entry name" value="Tautomerase"/>
    <property type="match status" value="1"/>
</dbReference>
<organism evidence="5 6">
    <name type="scientific">Pseudodesulfovibrio hydrargyri</name>
    <dbReference type="NCBI Taxonomy" id="2125990"/>
    <lineage>
        <taxon>Bacteria</taxon>
        <taxon>Pseudomonadati</taxon>
        <taxon>Thermodesulfobacteriota</taxon>
        <taxon>Desulfovibrionia</taxon>
        <taxon>Desulfovibrionales</taxon>
        <taxon>Desulfovibrionaceae</taxon>
    </lineage>
</organism>
<dbReference type="PROSITE" id="PS51318">
    <property type="entry name" value="TAT"/>
    <property type="match status" value="1"/>
</dbReference>
<evidence type="ECO:0000256" key="1">
    <source>
        <dbReference type="ARBA" id="ARBA00006723"/>
    </source>
</evidence>
<dbReference type="RefSeq" id="WP_207503305.1">
    <property type="nucleotide sequence ID" value="NZ_LKAQ01000004.1"/>
</dbReference>
<dbReference type="EC" id="5.3.2.-" evidence="5"/>
<evidence type="ECO:0000259" key="4">
    <source>
        <dbReference type="Pfam" id="PF01361"/>
    </source>
</evidence>
<comment type="similarity">
    <text evidence="1">Belongs to the 4-oxalocrotonate tautomerase family.</text>
</comment>
<keyword evidence="6" id="KW-1185">Reference proteome</keyword>
<evidence type="ECO:0000256" key="2">
    <source>
        <dbReference type="ARBA" id="ARBA00023014"/>
    </source>
</evidence>